<gene>
    <name evidence="1" type="ORF">DCAF_LOCUS19628</name>
</gene>
<protein>
    <recommendedName>
        <fullName evidence="3">Secreted protein</fullName>
    </recommendedName>
</protein>
<accession>A0AAV1S651</accession>
<name>A0AAV1S651_9ROSI</name>
<evidence type="ECO:0008006" key="3">
    <source>
        <dbReference type="Google" id="ProtNLM"/>
    </source>
</evidence>
<evidence type="ECO:0000313" key="1">
    <source>
        <dbReference type="EMBL" id="CAK7346949.1"/>
    </source>
</evidence>
<keyword evidence="2" id="KW-1185">Reference proteome</keyword>
<reference evidence="1 2" key="1">
    <citation type="submission" date="2024-01" db="EMBL/GenBank/DDBJ databases">
        <authorList>
            <person name="Waweru B."/>
        </authorList>
    </citation>
    <scope>NUCLEOTIDE SEQUENCE [LARGE SCALE GENOMIC DNA]</scope>
</reference>
<sequence length="136" mass="15670">MNAGYQLCYGWLFSAIVLWFKWEHNFAYPCHQSVKTCEKAGIVLSCLLIKYWALGHTFDALNAIWHGNPRWQPNHYVSALCLQQPLTWIIELLHHKVTCSNFLVTWVCLSERRHILESGGCSHTVQLSKDGGLKNQ</sequence>
<proteinExistence type="predicted"/>
<dbReference type="Proteomes" id="UP001314170">
    <property type="component" value="Unassembled WGS sequence"/>
</dbReference>
<evidence type="ECO:0000313" key="2">
    <source>
        <dbReference type="Proteomes" id="UP001314170"/>
    </source>
</evidence>
<dbReference type="EMBL" id="CAWUPB010001173">
    <property type="protein sequence ID" value="CAK7346949.1"/>
    <property type="molecule type" value="Genomic_DNA"/>
</dbReference>
<comment type="caution">
    <text evidence="1">The sequence shown here is derived from an EMBL/GenBank/DDBJ whole genome shotgun (WGS) entry which is preliminary data.</text>
</comment>
<organism evidence="1 2">
    <name type="scientific">Dovyalis caffra</name>
    <dbReference type="NCBI Taxonomy" id="77055"/>
    <lineage>
        <taxon>Eukaryota</taxon>
        <taxon>Viridiplantae</taxon>
        <taxon>Streptophyta</taxon>
        <taxon>Embryophyta</taxon>
        <taxon>Tracheophyta</taxon>
        <taxon>Spermatophyta</taxon>
        <taxon>Magnoliopsida</taxon>
        <taxon>eudicotyledons</taxon>
        <taxon>Gunneridae</taxon>
        <taxon>Pentapetalae</taxon>
        <taxon>rosids</taxon>
        <taxon>fabids</taxon>
        <taxon>Malpighiales</taxon>
        <taxon>Salicaceae</taxon>
        <taxon>Flacourtieae</taxon>
        <taxon>Dovyalis</taxon>
    </lineage>
</organism>
<dbReference type="AlphaFoldDB" id="A0AAV1S651"/>